<feature type="domain" description="Myosin motor" evidence="21">
    <location>
        <begin position="1"/>
        <end position="460"/>
    </location>
</feature>
<dbReference type="Gene3D" id="3.30.505.10">
    <property type="entry name" value="SH2 domain"/>
    <property type="match status" value="1"/>
</dbReference>
<dbReference type="Proteomes" id="UP001165289">
    <property type="component" value="Unassembled WGS sequence"/>
</dbReference>
<name>A0AAV7KB69_9METZ</name>
<dbReference type="PROSITE" id="PS50001">
    <property type="entry name" value="SH2"/>
    <property type="match status" value="1"/>
</dbReference>
<comment type="subcellular location">
    <subcellularLocation>
        <location evidence="2">Cell projection</location>
    </subcellularLocation>
    <subcellularLocation>
        <location evidence="1">Cytoplasm</location>
        <location evidence="1">Cytoskeleton</location>
    </subcellularLocation>
</comment>
<keyword evidence="4" id="KW-0963">Cytoplasm</keyword>
<feature type="compositionally biased region" description="Pro residues" evidence="19">
    <location>
        <begin position="536"/>
        <end position="560"/>
    </location>
</feature>
<dbReference type="SMART" id="SM00242">
    <property type="entry name" value="MYSc"/>
    <property type="match status" value="1"/>
</dbReference>
<dbReference type="PROSITE" id="PS51456">
    <property type="entry name" value="MYOSIN_MOTOR"/>
    <property type="match status" value="1"/>
</dbReference>
<dbReference type="EMBL" id="JAKMXF010000111">
    <property type="protein sequence ID" value="KAI6657551.1"/>
    <property type="molecule type" value="Genomic_DNA"/>
</dbReference>
<organism evidence="22 23">
    <name type="scientific">Oopsacas minuta</name>
    <dbReference type="NCBI Taxonomy" id="111878"/>
    <lineage>
        <taxon>Eukaryota</taxon>
        <taxon>Metazoa</taxon>
        <taxon>Porifera</taxon>
        <taxon>Hexactinellida</taxon>
        <taxon>Hexasterophora</taxon>
        <taxon>Lyssacinosida</taxon>
        <taxon>Leucopsacidae</taxon>
        <taxon>Oopsacas</taxon>
    </lineage>
</organism>
<keyword evidence="12" id="KW-0505">Motor protein</keyword>
<evidence type="ECO:0000256" key="14">
    <source>
        <dbReference type="ARBA" id="ARBA00023273"/>
    </source>
</evidence>
<dbReference type="PANTHER" id="PTHR46256">
    <property type="entry name" value="AGAP011099-PA"/>
    <property type="match status" value="1"/>
</dbReference>
<dbReference type="Gene3D" id="3.40.850.10">
    <property type="entry name" value="Kinesin motor domain"/>
    <property type="match status" value="1"/>
</dbReference>
<feature type="region of interest" description="Actin-binding" evidence="18">
    <location>
        <begin position="343"/>
        <end position="365"/>
    </location>
</feature>
<reference evidence="22 23" key="1">
    <citation type="journal article" date="2023" name="BMC Biol.">
        <title>The compact genome of the sponge Oopsacas minuta (Hexactinellida) is lacking key metazoan core genes.</title>
        <authorList>
            <person name="Santini S."/>
            <person name="Schenkelaars Q."/>
            <person name="Jourda C."/>
            <person name="Duchesne M."/>
            <person name="Belahbib H."/>
            <person name="Rocher C."/>
            <person name="Selva M."/>
            <person name="Riesgo A."/>
            <person name="Vervoort M."/>
            <person name="Leys S.P."/>
            <person name="Kodjabachian L."/>
            <person name="Le Bivic A."/>
            <person name="Borchiellini C."/>
            <person name="Claverie J.M."/>
            <person name="Renard E."/>
        </authorList>
    </citation>
    <scope>NUCLEOTIDE SEQUENCE [LARGE SCALE GENOMIC DNA]</scope>
    <source>
        <strain evidence="22">SPO-2</strain>
    </source>
</reference>
<dbReference type="GO" id="GO:0004674">
    <property type="term" value="F:protein serine/threonine kinase activity"/>
    <property type="evidence" value="ECO:0007669"/>
    <property type="project" value="UniProtKB-KW"/>
</dbReference>
<dbReference type="EC" id="2.7.11.1" evidence="3"/>
<keyword evidence="9" id="KW-0418">Kinase</keyword>
<keyword evidence="6" id="KW-0808">Transferase</keyword>
<dbReference type="PRINTS" id="PR00401">
    <property type="entry name" value="SH2DOMAIN"/>
</dbReference>
<comment type="similarity">
    <text evidence="18">Belongs to the TRAFAC class myosin-kinesin ATPase superfamily. Myosin family.</text>
</comment>
<keyword evidence="13" id="KW-0206">Cytoskeleton</keyword>
<feature type="compositionally biased region" description="Acidic residues" evidence="19">
    <location>
        <begin position="564"/>
        <end position="574"/>
    </location>
</feature>
<dbReference type="GO" id="GO:0042995">
    <property type="term" value="C:cell projection"/>
    <property type="evidence" value="ECO:0007669"/>
    <property type="project" value="UniProtKB-SubCell"/>
</dbReference>
<evidence type="ECO:0000256" key="8">
    <source>
        <dbReference type="ARBA" id="ARBA00022741"/>
    </source>
</evidence>
<dbReference type="GO" id="GO:0030832">
    <property type="term" value="P:regulation of actin filament length"/>
    <property type="evidence" value="ECO:0007669"/>
    <property type="project" value="TreeGrafter"/>
</dbReference>
<protein>
    <recommendedName>
        <fullName evidence="3">non-specific serine/threonine protein kinase</fullName>
        <ecNumber evidence="3">2.7.11.1</ecNumber>
    </recommendedName>
</protein>
<feature type="region of interest" description="Disordered" evidence="19">
    <location>
        <begin position="530"/>
        <end position="581"/>
    </location>
</feature>
<keyword evidence="10" id="KW-0067">ATP-binding</keyword>
<evidence type="ECO:0000256" key="3">
    <source>
        <dbReference type="ARBA" id="ARBA00012513"/>
    </source>
</evidence>
<evidence type="ECO:0000259" key="21">
    <source>
        <dbReference type="PROSITE" id="PS51456"/>
    </source>
</evidence>
<dbReference type="Gene3D" id="1.20.5.4820">
    <property type="match status" value="1"/>
</dbReference>
<dbReference type="InterPro" id="IPR000980">
    <property type="entry name" value="SH2"/>
</dbReference>
<evidence type="ECO:0000256" key="16">
    <source>
        <dbReference type="ARBA" id="ARBA00048679"/>
    </source>
</evidence>
<evidence type="ECO:0000256" key="6">
    <source>
        <dbReference type="ARBA" id="ARBA00022679"/>
    </source>
</evidence>
<dbReference type="SUPFAM" id="SSF55550">
    <property type="entry name" value="SH2 domain"/>
    <property type="match status" value="1"/>
</dbReference>
<dbReference type="SMART" id="SM00015">
    <property type="entry name" value="IQ"/>
    <property type="match status" value="1"/>
</dbReference>
<keyword evidence="14" id="KW-0966">Cell projection</keyword>
<evidence type="ECO:0000256" key="15">
    <source>
        <dbReference type="ARBA" id="ARBA00047899"/>
    </source>
</evidence>
<keyword evidence="17" id="KW-0727">SH2 domain</keyword>
<keyword evidence="18" id="KW-0009">Actin-binding</keyword>
<dbReference type="InterPro" id="IPR001609">
    <property type="entry name" value="Myosin_head_motor_dom-like"/>
</dbReference>
<feature type="domain" description="SH2" evidence="20">
    <location>
        <begin position="622"/>
        <end position="713"/>
    </location>
</feature>
<dbReference type="GO" id="GO:0000146">
    <property type="term" value="F:microfilament motor activity"/>
    <property type="evidence" value="ECO:0007669"/>
    <property type="project" value="TreeGrafter"/>
</dbReference>
<keyword evidence="7" id="KW-0677">Repeat</keyword>
<dbReference type="CDD" id="cd00124">
    <property type="entry name" value="MYSc"/>
    <property type="match status" value="1"/>
</dbReference>
<evidence type="ECO:0000256" key="9">
    <source>
        <dbReference type="ARBA" id="ARBA00022777"/>
    </source>
</evidence>
<dbReference type="InterPro" id="IPR036860">
    <property type="entry name" value="SH2_dom_sf"/>
</dbReference>
<evidence type="ECO:0000256" key="4">
    <source>
        <dbReference type="ARBA" id="ARBA00022490"/>
    </source>
</evidence>
<comment type="catalytic activity">
    <reaction evidence="15">
        <text>L-threonyl-[protein] + ATP = O-phospho-L-threonyl-[protein] + ADP + H(+)</text>
        <dbReference type="Rhea" id="RHEA:46608"/>
        <dbReference type="Rhea" id="RHEA-COMP:11060"/>
        <dbReference type="Rhea" id="RHEA-COMP:11605"/>
        <dbReference type="ChEBI" id="CHEBI:15378"/>
        <dbReference type="ChEBI" id="CHEBI:30013"/>
        <dbReference type="ChEBI" id="CHEBI:30616"/>
        <dbReference type="ChEBI" id="CHEBI:61977"/>
        <dbReference type="ChEBI" id="CHEBI:456216"/>
        <dbReference type="EC" id="2.7.11.1"/>
    </reaction>
</comment>
<dbReference type="Pfam" id="PF00017">
    <property type="entry name" value="SH2"/>
    <property type="match status" value="1"/>
</dbReference>
<sequence>MESSIDLIGFNSDEQENLFRICAGLLHLGNIQFDEKENDASYVRADCSEAMNITCSLLGLREDMISEMMTISVSVARGEQFQRNLNKEKANVARDSIAKAIYSRTFGWIVNRINSMLAPPTRLAGNELEIGILDIFGFEHFEQNSYEQMCINLANEQLQYYFNQHIFMMELEEYKSEGISIRDVKFEDNRPLLDMFLLKPIGVLALLDEQCVYPRATDETFIGKLYEHFSKLPYFISSKRTILDTFTINHYAGQVKYDGEGFLDKNRDLLPNGCVEMLQRSANSLVATIFTGTLTRTGTLALGMLGGARKSRKSKRRMLDLKAGKIGGGKNATTLGAQFKISLQVLMEKMSIANPHFIRCIKPNHKKQADHFSDEYVEAQLRYTGMLETTRIRKDGYALRPTFQEFVMKYKPLARNLRLTGTAENAKSILENTGESGWQIGHTKVFMKYWLLEKLSAHMEKVHKAATVIEKHVRGFIARKKVQKLMSLARIETELLKHYFIEIADAQYKLYDQLEVLCDQDMKRSKDFWKAKPKVIPTPPQVTKPPTPPPQPKHPSPIPPTSDSDTDSNEDSDDTFSGPATKKILQKKFGMEGNRAASIRWFQQTQKTNKGAVNSEGNFHDWFHGIITRRQAEKLLTSSPIGGYLIRVSETRFGYSLSVRAAQRVKHFMIDQTPSGKYVVVGEPQVHKSLARLVEYHKATPVTSEGDLLTRPCGQQGSVDYQELIGEEDDDYAAPAEVMDASAYLTHTPGATPPIDKVPNNSFSRRKIASSRTDKVSSLRPGAKSKAKNAGPPPLPPR</sequence>
<evidence type="ECO:0000256" key="10">
    <source>
        <dbReference type="ARBA" id="ARBA00022840"/>
    </source>
</evidence>
<dbReference type="InterPro" id="IPR036961">
    <property type="entry name" value="Kinesin_motor_dom_sf"/>
</dbReference>
<evidence type="ECO:0000256" key="5">
    <source>
        <dbReference type="ARBA" id="ARBA00022527"/>
    </source>
</evidence>
<evidence type="ECO:0000256" key="13">
    <source>
        <dbReference type="ARBA" id="ARBA00023212"/>
    </source>
</evidence>
<evidence type="ECO:0000256" key="19">
    <source>
        <dbReference type="SAM" id="MobiDB-lite"/>
    </source>
</evidence>
<gene>
    <name evidence="22" type="ORF">LOD99_295</name>
</gene>
<dbReference type="GO" id="GO:0003779">
    <property type="term" value="F:actin binding"/>
    <property type="evidence" value="ECO:0007669"/>
    <property type="project" value="UniProtKB-KW"/>
</dbReference>
<keyword evidence="8" id="KW-0547">Nucleotide-binding</keyword>
<comment type="caution">
    <text evidence="18">Lacks conserved residue(s) required for the propagation of feature annotation.</text>
</comment>
<evidence type="ECO:0000256" key="17">
    <source>
        <dbReference type="PROSITE-ProRule" id="PRU00191"/>
    </source>
</evidence>
<evidence type="ECO:0000256" key="11">
    <source>
        <dbReference type="ARBA" id="ARBA00023123"/>
    </source>
</evidence>
<dbReference type="SMART" id="SM00252">
    <property type="entry name" value="SH2"/>
    <property type="match status" value="1"/>
</dbReference>
<comment type="caution">
    <text evidence="22">The sequence shown here is derived from an EMBL/GenBank/DDBJ whole genome shotgun (WGS) entry which is preliminary data.</text>
</comment>
<evidence type="ECO:0000256" key="18">
    <source>
        <dbReference type="PROSITE-ProRule" id="PRU00782"/>
    </source>
</evidence>
<dbReference type="Gene3D" id="1.20.58.530">
    <property type="match status" value="1"/>
</dbReference>
<dbReference type="GO" id="GO:0005524">
    <property type="term" value="F:ATP binding"/>
    <property type="evidence" value="ECO:0007669"/>
    <property type="project" value="UniProtKB-KW"/>
</dbReference>
<evidence type="ECO:0000256" key="2">
    <source>
        <dbReference type="ARBA" id="ARBA00004316"/>
    </source>
</evidence>
<comment type="catalytic activity">
    <reaction evidence="16">
        <text>L-seryl-[protein] + ATP = O-phospho-L-seryl-[protein] + ADP + H(+)</text>
        <dbReference type="Rhea" id="RHEA:17989"/>
        <dbReference type="Rhea" id="RHEA-COMP:9863"/>
        <dbReference type="Rhea" id="RHEA-COMP:11604"/>
        <dbReference type="ChEBI" id="CHEBI:15378"/>
        <dbReference type="ChEBI" id="CHEBI:29999"/>
        <dbReference type="ChEBI" id="CHEBI:30616"/>
        <dbReference type="ChEBI" id="CHEBI:83421"/>
        <dbReference type="ChEBI" id="CHEBI:456216"/>
        <dbReference type="EC" id="2.7.11.1"/>
    </reaction>
</comment>
<accession>A0AAV7KB69</accession>
<evidence type="ECO:0000313" key="23">
    <source>
        <dbReference type="Proteomes" id="UP001165289"/>
    </source>
</evidence>
<evidence type="ECO:0000256" key="7">
    <source>
        <dbReference type="ARBA" id="ARBA00022737"/>
    </source>
</evidence>
<feature type="region of interest" description="Disordered" evidence="19">
    <location>
        <begin position="747"/>
        <end position="798"/>
    </location>
</feature>
<keyword evidence="11 18" id="KW-0518">Myosin</keyword>
<proteinExistence type="inferred from homology"/>
<evidence type="ECO:0000256" key="1">
    <source>
        <dbReference type="ARBA" id="ARBA00004245"/>
    </source>
</evidence>
<keyword evidence="5" id="KW-0723">Serine/threonine-protein kinase</keyword>
<dbReference type="SUPFAM" id="SSF52540">
    <property type="entry name" value="P-loop containing nucleoside triphosphate hydrolases"/>
    <property type="match status" value="1"/>
</dbReference>
<keyword evidence="23" id="KW-1185">Reference proteome</keyword>
<dbReference type="PROSITE" id="PS50096">
    <property type="entry name" value="IQ"/>
    <property type="match status" value="1"/>
</dbReference>
<dbReference type="GO" id="GO:0016459">
    <property type="term" value="C:myosin complex"/>
    <property type="evidence" value="ECO:0007669"/>
    <property type="project" value="UniProtKB-KW"/>
</dbReference>
<dbReference type="AlphaFoldDB" id="A0AAV7KB69"/>
<dbReference type="Gene3D" id="1.20.120.720">
    <property type="entry name" value="Myosin VI head, motor domain, U50 subdomain"/>
    <property type="match status" value="1"/>
</dbReference>
<evidence type="ECO:0000259" key="20">
    <source>
        <dbReference type="PROSITE" id="PS50001"/>
    </source>
</evidence>
<evidence type="ECO:0000313" key="22">
    <source>
        <dbReference type="EMBL" id="KAI6657551.1"/>
    </source>
</evidence>
<dbReference type="InterPro" id="IPR000048">
    <property type="entry name" value="IQ_motif_EF-hand-BS"/>
</dbReference>
<dbReference type="InterPro" id="IPR027417">
    <property type="entry name" value="P-loop_NTPase"/>
</dbReference>
<dbReference type="InterPro" id="IPR052409">
    <property type="entry name" value="Myosin-III_kinase_activity"/>
</dbReference>
<dbReference type="PANTHER" id="PTHR46256:SF5">
    <property type="entry name" value="MYOSIN-IIIB-LIKE"/>
    <property type="match status" value="1"/>
</dbReference>
<evidence type="ECO:0000256" key="12">
    <source>
        <dbReference type="ARBA" id="ARBA00023175"/>
    </source>
</evidence>
<dbReference type="Pfam" id="PF00063">
    <property type="entry name" value="Myosin_head"/>
    <property type="match status" value="1"/>
</dbReference>